<protein>
    <submittedName>
        <fullName evidence="1">Fructose/tagatose bisphosphate aldolase</fullName>
    </submittedName>
</protein>
<comment type="caution">
    <text evidence="1">The sequence shown here is derived from an EMBL/GenBank/DDBJ whole genome shotgun (WGS) entry which is preliminary data.</text>
</comment>
<gene>
    <name evidence="1" type="ORF">FHS27_006394</name>
</gene>
<sequence length="50" mass="5358">MRSGDQHGFYAEAALNLSILRRQAPIASVKFFSDGDSGTPSLFVQAAILC</sequence>
<accession>A0A7W5H8C3</accession>
<evidence type="ECO:0000313" key="1">
    <source>
        <dbReference type="EMBL" id="MBB3210547.1"/>
    </source>
</evidence>
<organism evidence="1 2">
    <name type="scientific">Aporhodopirellula rubra</name>
    <dbReference type="NCBI Taxonomy" id="980271"/>
    <lineage>
        <taxon>Bacteria</taxon>
        <taxon>Pseudomonadati</taxon>
        <taxon>Planctomycetota</taxon>
        <taxon>Planctomycetia</taxon>
        <taxon>Pirellulales</taxon>
        <taxon>Pirellulaceae</taxon>
        <taxon>Aporhodopirellula</taxon>
    </lineage>
</organism>
<evidence type="ECO:0000313" key="2">
    <source>
        <dbReference type="Proteomes" id="UP000536179"/>
    </source>
</evidence>
<reference evidence="1 2" key="1">
    <citation type="submission" date="2020-08" db="EMBL/GenBank/DDBJ databases">
        <title>Genomic Encyclopedia of Type Strains, Phase III (KMG-III): the genomes of soil and plant-associated and newly described type strains.</title>
        <authorList>
            <person name="Whitman W."/>
        </authorList>
    </citation>
    <scope>NUCLEOTIDE SEQUENCE [LARGE SCALE GENOMIC DNA]</scope>
    <source>
        <strain evidence="1 2">CECT 8075</strain>
    </source>
</reference>
<dbReference type="Proteomes" id="UP000536179">
    <property type="component" value="Unassembled WGS sequence"/>
</dbReference>
<dbReference type="AlphaFoldDB" id="A0A7W5H8C3"/>
<dbReference type="EMBL" id="JACHXU010000041">
    <property type="protein sequence ID" value="MBB3210547.1"/>
    <property type="molecule type" value="Genomic_DNA"/>
</dbReference>
<proteinExistence type="predicted"/>
<keyword evidence="2" id="KW-1185">Reference proteome</keyword>
<name>A0A7W5H8C3_9BACT</name>